<keyword evidence="2" id="KW-0472">Membrane</keyword>
<dbReference type="AlphaFoldDB" id="A0A9W6YP19"/>
<evidence type="ECO:0000313" key="4">
    <source>
        <dbReference type="Proteomes" id="UP001165121"/>
    </source>
</evidence>
<reference evidence="3" key="1">
    <citation type="submission" date="2023-04" db="EMBL/GenBank/DDBJ databases">
        <title>Phytophthora fragariaefolia NBRC 109709.</title>
        <authorList>
            <person name="Ichikawa N."/>
            <person name="Sato H."/>
            <person name="Tonouchi N."/>
        </authorList>
    </citation>
    <scope>NUCLEOTIDE SEQUENCE</scope>
    <source>
        <strain evidence="3">NBRC 109709</strain>
    </source>
</reference>
<gene>
    <name evidence="3" type="ORF">Pfra01_002983000</name>
</gene>
<sequence>MAPILSYSDTEDDDVSSEDGCTHSRQQSSNDLNGIHDNLSAGNFEEHLNAIIDDINVADKAISSLEQPDNAQKCKKEEIVALSDNTGVQWSEKVAVPSNMSSCSVHKHNKREERVRVARVKTKRRANKSNDKHISEEGCPAEQMLLGQEWPNEEPLPAVVCFGIAAAGTLAAMLCIYLN</sequence>
<keyword evidence="2" id="KW-0812">Transmembrane</keyword>
<feature type="transmembrane region" description="Helical" evidence="2">
    <location>
        <begin position="156"/>
        <end position="178"/>
    </location>
</feature>
<accession>A0A9W6YP19</accession>
<dbReference type="EMBL" id="BSXT01018945">
    <property type="protein sequence ID" value="GMG16613.1"/>
    <property type="molecule type" value="Genomic_DNA"/>
</dbReference>
<organism evidence="3 4">
    <name type="scientific">Phytophthora fragariaefolia</name>
    <dbReference type="NCBI Taxonomy" id="1490495"/>
    <lineage>
        <taxon>Eukaryota</taxon>
        <taxon>Sar</taxon>
        <taxon>Stramenopiles</taxon>
        <taxon>Oomycota</taxon>
        <taxon>Peronosporomycetes</taxon>
        <taxon>Peronosporales</taxon>
        <taxon>Peronosporaceae</taxon>
        <taxon>Phytophthora</taxon>
    </lineage>
</organism>
<dbReference type="Proteomes" id="UP001165121">
    <property type="component" value="Unassembled WGS sequence"/>
</dbReference>
<comment type="caution">
    <text evidence="3">The sequence shown here is derived from an EMBL/GenBank/DDBJ whole genome shotgun (WGS) entry which is preliminary data.</text>
</comment>
<feature type="region of interest" description="Disordered" evidence="1">
    <location>
        <begin position="1"/>
        <end position="37"/>
    </location>
</feature>
<keyword evidence="4" id="KW-1185">Reference proteome</keyword>
<protein>
    <submittedName>
        <fullName evidence="3">Unnamed protein product</fullName>
    </submittedName>
</protein>
<name>A0A9W6YP19_9STRA</name>
<proteinExistence type="predicted"/>
<evidence type="ECO:0000313" key="3">
    <source>
        <dbReference type="EMBL" id="GMG16613.1"/>
    </source>
</evidence>
<evidence type="ECO:0000256" key="2">
    <source>
        <dbReference type="SAM" id="Phobius"/>
    </source>
</evidence>
<evidence type="ECO:0000256" key="1">
    <source>
        <dbReference type="SAM" id="MobiDB-lite"/>
    </source>
</evidence>
<feature type="compositionally biased region" description="Polar residues" evidence="1">
    <location>
        <begin position="23"/>
        <end position="32"/>
    </location>
</feature>
<keyword evidence="2" id="KW-1133">Transmembrane helix</keyword>